<accession>A0A317SQB0</accession>
<organism evidence="1 2">
    <name type="scientific">Tuber magnatum</name>
    <name type="common">white Piedmont truffle</name>
    <dbReference type="NCBI Taxonomy" id="42249"/>
    <lineage>
        <taxon>Eukaryota</taxon>
        <taxon>Fungi</taxon>
        <taxon>Dikarya</taxon>
        <taxon>Ascomycota</taxon>
        <taxon>Pezizomycotina</taxon>
        <taxon>Pezizomycetes</taxon>
        <taxon>Pezizales</taxon>
        <taxon>Tuberaceae</taxon>
        <taxon>Tuber</taxon>
    </lineage>
</organism>
<proteinExistence type="predicted"/>
<comment type="caution">
    <text evidence="1">The sequence shown here is derived from an EMBL/GenBank/DDBJ whole genome shotgun (WGS) entry which is preliminary data.</text>
</comment>
<evidence type="ECO:0000313" key="1">
    <source>
        <dbReference type="EMBL" id="PWW76584.1"/>
    </source>
</evidence>
<reference evidence="1 2" key="1">
    <citation type="submission" date="2018-03" db="EMBL/GenBank/DDBJ databases">
        <title>Genomes of Pezizomycetes fungi and the evolution of truffles.</title>
        <authorList>
            <person name="Murat C."/>
            <person name="Payen T."/>
            <person name="Noel B."/>
            <person name="Kuo A."/>
            <person name="Martin F.M."/>
        </authorList>
    </citation>
    <scope>NUCLEOTIDE SEQUENCE [LARGE SCALE GENOMIC DNA]</scope>
    <source>
        <strain evidence="1">091103-1</strain>
    </source>
</reference>
<protein>
    <submittedName>
        <fullName evidence="1">Uncharacterized protein</fullName>
    </submittedName>
</protein>
<evidence type="ECO:0000313" key="2">
    <source>
        <dbReference type="Proteomes" id="UP000246991"/>
    </source>
</evidence>
<dbReference type="OrthoDB" id="4332274at2759"/>
<dbReference type="EMBL" id="PYWC01000032">
    <property type="protein sequence ID" value="PWW76584.1"/>
    <property type="molecule type" value="Genomic_DNA"/>
</dbReference>
<dbReference type="Proteomes" id="UP000246991">
    <property type="component" value="Unassembled WGS sequence"/>
</dbReference>
<sequence length="114" mass="13413">LQPSTCLNNYSQACYKHTKKEYHYIVSYILFLSRLLDLYINIDICFTVNIFIYLNKYLFKGTDQTVFNIISNEFHNEIADYIDAQYLSDSKAVGQIVEYNISRKILLVKVLSIH</sequence>
<feature type="non-terminal residue" evidence="1">
    <location>
        <position position="114"/>
    </location>
</feature>
<dbReference type="AlphaFoldDB" id="A0A317SQB0"/>
<name>A0A317SQB0_9PEZI</name>
<feature type="non-terminal residue" evidence="1">
    <location>
        <position position="1"/>
    </location>
</feature>
<gene>
    <name evidence="1" type="ORF">C7212DRAFT_112171</name>
</gene>
<keyword evidence="2" id="KW-1185">Reference proteome</keyword>
<dbReference type="STRING" id="42249.A0A317SQB0"/>